<dbReference type="AlphaFoldDB" id="A0A4V1FZ18"/>
<evidence type="ECO:0000256" key="3">
    <source>
        <dbReference type="ARBA" id="ARBA00022741"/>
    </source>
</evidence>
<name>A0A4V1FZ18_9EURY</name>
<reference evidence="7" key="1">
    <citation type="submission" date="2019-05" db="EMBL/GenBank/DDBJ databases">
        <title>Genome sequence and methylation pattern of the halophilic Archaeon Natrinema versiforme BOL5-4.</title>
        <authorList>
            <person name="DasSarma P."/>
            <person name="Anton B.P."/>
            <person name="DasSarma S.L."/>
            <person name="Martinez F.L."/>
            <person name="Guzman D."/>
            <person name="Roberts R.J."/>
            <person name="DasSarma S."/>
        </authorList>
    </citation>
    <scope>NUCLEOTIDE SEQUENCE [LARGE SCALE GENOMIC DNA]</scope>
    <source>
        <strain evidence="7">BOL5-4</strain>
    </source>
</reference>
<dbReference type="Gene3D" id="3.40.50.300">
    <property type="entry name" value="P-loop containing nucleotide triphosphate hydrolases"/>
    <property type="match status" value="1"/>
</dbReference>
<protein>
    <submittedName>
        <fullName evidence="6">ABC transporter ATP-binding protein</fullName>
    </submittedName>
</protein>
<feature type="domain" description="ABC transporter" evidence="5">
    <location>
        <begin position="4"/>
        <end position="231"/>
    </location>
</feature>
<keyword evidence="2" id="KW-0813">Transport</keyword>
<dbReference type="InterPro" id="IPR027417">
    <property type="entry name" value="P-loop_NTPase"/>
</dbReference>
<dbReference type="InterPro" id="IPR003439">
    <property type="entry name" value="ABC_transporter-like_ATP-bd"/>
</dbReference>
<keyword evidence="3" id="KW-0547">Nucleotide-binding</keyword>
<dbReference type="GO" id="GO:0016887">
    <property type="term" value="F:ATP hydrolysis activity"/>
    <property type="evidence" value="ECO:0007669"/>
    <property type="project" value="InterPro"/>
</dbReference>
<dbReference type="PANTHER" id="PTHR43335">
    <property type="entry name" value="ABC TRANSPORTER, ATP-BINDING PROTEIN"/>
    <property type="match status" value="1"/>
</dbReference>
<evidence type="ECO:0000313" key="7">
    <source>
        <dbReference type="Proteomes" id="UP000302218"/>
    </source>
</evidence>
<accession>A0A4V1FZ18</accession>
<evidence type="ECO:0000259" key="5">
    <source>
        <dbReference type="PROSITE" id="PS50893"/>
    </source>
</evidence>
<dbReference type="OrthoDB" id="87732at2157"/>
<comment type="similarity">
    <text evidence="1">Belongs to the ABC transporter superfamily.</text>
</comment>
<dbReference type="GeneID" id="40264365"/>
<dbReference type="SMART" id="SM00382">
    <property type="entry name" value="AAA"/>
    <property type="match status" value="1"/>
</dbReference>
<dbReference type="EMBL" id="CP040330">
    <property type="protein sequence ID" value="QCS41519.1"/>
    <property type="molecule type" value="Genomic_DNA"/>
</dbReference>
<evidence type="ECO:0000313" key="6">
    <source>
        <dbReference type="EMBL" id="QCS41519.1"/>
    </source>
</evidence>
<dbReference type="PANTHER" id="PTHR43335:SF4">
    <property type="entry name" value="ABC TRANSPORTER, ATP-BINDING PROTEIN"/>
    <property type="match status" value="1"/>
</dbReference>
<evidence type="ECO:0000256" key="4">
    <source>
        <dbReference type="ARBA" id="ARBA00022840"/>
    </source>
</evidence>
<dbReference type="GO" id="GO:0005524">
    <property type="term" value="F:ATP binding"/>
    <property type="evidence" value="ECO:0007669"/>
    <property type="project" value="UniProtKB-KW"/>
</dbReference>
<dbReference type="Pfam" id="PF00005">
    <property type="entry name" value="ABC_tran"/>
    <property type="match status" value="1"/>
</dbReference>
<gene>
    <name evidence="6" type="ORF">FEJ81_03795</name>
</gene>
<dbReference type="PROSITE" id="PS50893">
    <property type="entry name" value="ABC_TRANSPORTER_2"/>
    <property type="match status" value="1"/>
</dbReference>
<keyword evidence="4 6" id="KW-0067">ATP-binding</keyword>
<organism evidence="6 7">
    <name type="scientific">Natrinema versiforme</name>
    <dbReference type="NCBI Taxonomy" id="88724"/>
    <lineage>
        <taxon>Archaea</taxon>
        <taxon>Methanobacteriati</taxon>
        <taxon>Methanobacteriota</taxon>
        <taxon>Stenosarchaea group</taxon>
        <taxon>Halobacteria</taxon>
        <taxon>Halobacteriales</taxon>
        <taxon>Natrialbaceae</taxon>
        <taxon>Natrinema</taxon>
    </lineage>
</organism>
<dbReference type="KEGG" id="nvr:FEJ81_03795"/>
<proteinExistence type="inferred from homology"/>
<dbReference type="CDD" id="cd03230">
    <property type="entry name" value="ABC_DR_subfamily_A"/>
    <property type="match status" value="1"/>
</dbReference>
<dbReference type="InterPro" id="IPR003593">
    <property type="entry name" value="AAA+_ATPase"/>
</dbReference>
<sequence length="304" mass="32109">MPAISLRDVTKRFGDVRALRGIDMTVESGEVFGFLGPNGAGKSTTIDILLHYTHPSSGSVDVLGHDVTEAPVAVRKRVGILPEGFAPFETMTGRQHLAYAIEATEADADDDPAALLERVGLSDAADRAAADYSTGMTQRLALAMALVGEPDVLILDEPSTGLDPHGVRRMREIVRAERDRGATVFFSSHILAQVEAVADRVGILRKGDLVAVDTIDGLRETADAGAELTVDLADDPGAVAPTIASVDGVSTVEEHDDALVVGCTADAKLRVLDEIRDAGATIRDFSTGEASLEELFVSYTEEAA</sequence>
<evidence type="ECO:0000256" key="1">
    <source>
        <dbReference type="ARBA" id="ARBA00005417"/>
    </source>
</evidence>
<dbReference type="Proteomes" id="UP000302218">
    <property type="component" value="Chromosome"/>
</dbReference>
<dbReference type="SUPFAM" id="SSF52540">
    <property type="entry name" value="P-loop containing nucleoside triphosphate hydrolases"/>
    <property type="match status" value="1"/>
</dbReference>
<dbReference type="RefSeq" id="WP_138244026.1">
    <property type="nucleotide sequence ID" value="NZ_CP040330.1"/>
</dbReference>
<evidence type="ECO:0000256" key="2">
    <source>
        <dbReference type="ARBA" id="ARBA00022448"/>
    </source>
</evidence>